<evidence type="ECO:0000313" key="2">
    <source>
        <dbReference type="EMBL" id="KAI7835519.1"/>
    </source>
</evidence>
<dbReference type="EMBL" id="JADXDR010000254">
    <property type="protein sequence ID" value="KAI7835519.1"/>
    <property type="molecule type" value="Genomic_DNA"/>
</dbReference>
<organism evidence="2 3">
    <name type="scientific">Chlorella ohadii</name>
    <dbReference type="NCBI Taxonomy" id="2649997"/>
    <lineage>
        <taxon>Eukaryota</taxon>
        <taxon>Viridiplantae</taxon>
        <taxon>Chlorophyta</taxon>
        <taxon>core chlorophytes</taxon>
        <taxon>Trebouxiophyceae</taxon>
        <taxon>Chlorellales</taxon>
        <taxon>Chlorellaceae</taxon>
        <taxon>Chlorella clade</taxon>
        <taxon>Chlorella</taxon>
    </lineage>
</organism>
<evidence type="ECO:0000256" key="1">
    <source>
        <dbReference type="SAM" id="SignalP"/>
    </source>
</evidence>
<protein>
    <submittedName>
        <fullName evidence="2">Uncharacterized protein</fullName>
    </submittedName>
</protein>
<keyword evidence="3" id="KW-1185">Reference proteome</keyword>
<accession>A0AAD5GX23</accession>
<name>A0AAD5GX23_9CHLO</name>
<proteinExistence type="predicted"/>
<feature type="chain" id="PRO_5042107809" evidence="1">
    <location>
        <begin position="23"/>
        <end position="482"/>
    </location>
</feature>
<gene>
    <name evidence="2" type="ORF">COHA_010593</name>
</gene>
<keyword evidence="1" id="KW-0732">Signal</keyword>
<reference evidence="2" key="1">
    <citation type="submission" date="2020-11" db="EMBL/GenBank/DDBJ databases">
        <title>Chlorella ohadii genome sequencing and assembly.</title>
        <authorList>
            <person name="Murik O."/>
            <person name="Treves H."/>
            <person name="Kedem I."/>
            <person name="Shotland Y."/>
            <person name="Kaplan A."/>
        </authorList>
    </citation>
    <scope>NUCLEOTIDE SEQUENCE</scope>
    <source>
        <strain evidence="2">1</strain>
    </source>
</reference>
<dbReference type="Proteomes" id="UP001205105">
    <property type="component" value="Unassembled WGS sequence"/>
</dbReference>
<dbReference type="AlphaFoldDB" id="A0AAD5GX23"/>
<evidence type="ECO:0000313" key="3">
    <source>
        <dbReference type="Proteomes" id="UP001205105"/>
    </source>
</evidence>
<feature type="signal peptide" evidence="1">
    <location>
        <begin position="1"/>
        <end position="22"/>
    </location>
</feature>
<sequence>MAAAALTLALLAALASCRPVEATIAEIGPTIYIGGIQDLQLDGSGVSKCNRLVDAALSYGAFSNAQFLVSVLWWDSGPRDPPPGWDGCDKYTLSTYYCFSRFNSTSIEYYSYGLDENKTAIPVNASQTATFRDLLAGCLGYAVDRGLDVSINASTQFEPKVHLDDGRQQNGWRNTIPFDPLWPYRGFSYFDAVLAPIVDALNLGEMGATVWFYPSAWARVSDMVRDRLRPAVRNKVRLGLGINNSKLCGCVLIDIVDYNDYLRAFAPLWPSIMDWFDMRGIREAFTSVDYARVDFQPCDMENLMKMMDIEFSYYNLTLRELVDMGKEIHWIEWGIGGGVAQTGDQPARTALEAAHTPYFGVQSPYNASRDPWRIPEVRDYMRYYINQTSEYLLQGGCDYEVSSVYLWTVGGSWDVLGLYDKASGAQDGTFRDEVAVEEIREHNDEARRLNAEEAPRGWKVAADGRSLPAGLNATAGGTQAGR</sequence>
<comment type="caution">
    <text evidence="2">The sequence shown here is derived from an EMBL/GenBank/DDBJ whole genome shotgun (WGS) entry which is preliminary data.</text>
</comment>